<gene>
    <name evidence="2" type="ORF">TrCOL_g2607</name>
</gene>
<dbReference type="Pfam" id="PF00106">
    <property type="entry name" value="adh_short"/>
    <property type="match status" value="1"/>
</dbReference>
<evidence type="ECO:0000313" key="3">
    <source>
        <dbReference type="Proteomes" id="UP001165065"/>
    </source>
</evidence>
<keyword evidence="1" id="KW-0560">Oxidoreductase</keyword>
<proteinExistence type="predicted"/>
<organism evidence="2 3">
    <name type="scientific">Triparma columacea</name>
    <dbReference type="NCBI Taxonomy" id="722753"/>
    <lineage>
        <taxon>Eukaryota</taxon>
        <taxon>Sar</taxon>
        <taxon>Stramenopiles</taxon>
        <taxon>Ochrophyta</taxon>
        <taxon>Bolidophyceae</taxon>
        <taxon>Parmales</taxon>
        <taxon>Triparmaceae</taxon>
        <taxon>Triparma</taxon>
    </lineage>
</organism>
<dbReference type="AlphaFoldDB" id="A0A9W7GER9"/>
<dbReference type="InterPro" id="IPR036291">
    <property type="entry name" value="NAD(P)-bd_dom_sf"/>
</dbReference>
<name>A0A9W7GER9_9STRA</name>
<dbReference type="EMBL" id="BRYA01000190">
    <property type="protein sequence ID" value="GMI43207.1"/>
    <property type="molecule type" value="Genomic_DNA"/>
</dbReference>
<protein>
    <recommendedName>
        <fullName evidence="4">NAD(P)-binding protein</fullName>
    </recommendedName>
</protein>
<dbReference type="InterPro" id="IPR052228">
    <property type="entry name" value="Sec_Metab_Biosynth_Oxidored"/>
</dbReference>
<dbReference type="SUPFAM" id="SSF51735">
    <property type="entry name" value="NAD(P)-binding Rossmann-fold domains"/>
    <property type="match status" value="1"/>
</dbReference>
<sequence>MSIPKKVLVVGGTSGIGHGIALVLASQGHSVTIAGRNESAGRKILAELSSRSPDQTVEHSFAQVDGFSLSSVKSLALRTKEVDWLVLTLGMATIQGFTPTEDGHDQKLQLHVYSRFLLASLLAPTLSRSSDGRCLSVLSAGVHSSYSGHSTDPSLKASYSVPNAANAAGMYNDIYLEKLASIHPGVAFSHAAPGFVNTNWGTEMPLVLRAFIRPLQAAFGASKEKCGAAMVEGMIKAEKGKLNLIDQKGGTGKAKTCKGHEEGKEGIWKHLSEAIKPFV</sequence>
<dbReference type="OrthoDB" id="2898509at2759"/>
<evidence type="ECO:0000256" key="1">
    <source>
        <dbReference type="ARBA" id="ARBA00023002"/>
    </source>
</evidence>
<dbReference type="PANTHER" id="PTHR47534">
    <property type="entry name" value="YALI0E05731P"/>
    <property type="match status" value="1"/>
</dbReference>
<dbReference type="PANTHER" id="PTHR47534:SF3">
    <property type="entry name" value="ALCOHOL DEHYDROGENASE-LIKE C-TERMINAL DOMAIN-CONTAINING PROTEIN"/>
    <property type="match status" value="1"/>
</dbReference>
<dbReference type="Gene3D" id="3.40.50.720">
    <property type="entry name" value="NAD(P)-binding Rossmann-like Domain"/>
    <property type="match status" value="1"/>
</dbReference>
<evidence type="ECO:0008006" key="4">
    <source>
        <dbReference type="Google" id="ProtNLM"/>
    </source>
</evidence>
<dbReference type="InterPro" id="IPR002347">
    <property type="entry name" value="SDR_fam"/>
</dbReference>
<accession>A0A9W7GER9</accession>
<dbReference type="Proteomes" id="UP001165065">
    <property type="component" value="Unassembled WGS sequence"/>
</dbReference>
<evidence type="ECO:0000313" key="2">
    <source>
        <dbReference type="EMBL" id="GMI43207.1"/>
    </source>
</evidence>
<keyword evidence="3" id="KW-1185">Reference proteome</keyword>
<reference evidence="3" key="1">
    <citation type="journal article" date="2023" name="Commun. Biol.">
        <title>Genome analysis of Parmales, the sister group of diatoms, reveals the evolutionary specialization of diatoms from phago-mixotrophs to photoautotrophs.</title>
        <authorList>
            <person name="Ban H."/>
            <person name="Sato S."/>
            <person name="Yoshikawa S."/>
            <person name="Yamada K."/>
            <person name="Nakamura Y."/>
            <person name="Ichinomiya M."/>
            <person name="Sato N."/>
            <person name="Blanc-Mathieu R."/>
            <person name="Endo H."/>
            <person name="Kuwata A."/>
            <person name="Ogata H."/>
        </authorList>
    </citation>
    <scope>NUCLEOTIDE SEQUENCE [LARGE SCALE GENOMIC DNA]</scope>
</reference>
<dbReference type="GO" id="GO:0016491">
    <property type="term" value="F:oxidoreductase activity"/>
    <property type="evidence" value="ECO:0007669"/>
    <property type="project" value="UniProtKB-KW"/>
</dbReference>
<comment type="caution">
    <text evidence="2">The sequence shown here is derived from an EMBL/GenBank/DDBJ whole genome shotgun (WGS) entry which is preliminary data.</text>
</comment>